<dbReference type="EMBL" id="JABTTQ020001524">
    <property type="protein sequence ID" value="KAK6130933.1"/>
    <property type="molecule type" value="Genomic_DNA"/>
</dbReference>
<dbReference type="InterPro" id="IPR013094">
    <property type="entry name" value="AB_hydrolase_3"/>
</dbReference>
<evidence type="ECO:0000256" key="1">
    <source>
        <dbReference type="ARBA" id="ARBA00010515"/>
    </source>
</evidence>
<keyword evidence="5" id="KW-1185">Reference proteome</keyword>
<organism evidence="4 5">
    <name type="scientific">Rehmannia glutinosa</name>
    <name type="common">Chinese foxglove</name>
    <dbReference type="NCBI Taxonomy" id="99300"/>
    <lineage>
        <taxon>Eukaryota</taxon>
        <taxon>Viridiplantae</taxon>
        <taxon>Streptophyta</taxon>
        <taxon>Embryophyta</taxon>
        <taxon>Tracheophyta</taxon>
        <taxon>Spermatophyta</taxon>
        <taxon>Magnoliopsida</taxon>
        <taxon>eudicotyledons</taxon>
        <taxon>Gunneridae</taxon>
        <taxon>Pentapetalae</taxon>
        <taxon>asterids</taxon>
        <taxon>lamiids</taxon>
        <taxon>Lamiales</taxon>
        <taxon>Orobanchaceae</taxon>
        <taxon>Rehmannieae</taxon>
        <taxon>Rehmannia</taxon>
    </lineage>
</organism>
<feature type="domain" description="Alpha/beta hydrolase fold-3" evidence="3">
    <location>
        <begin position="75"/>
        <end position="211"/>
    </location>
</feature>
<evidence type="ECO:0000256" key="2">
    <source>
        <dbReference type="PROSITE-ProRule" id="PRU10038"/>
    </source>
</evidence>
<dbReference type="PROSITE" id="PS01174">
    <property type="entry name" value="LIPASE_GDXG_SER"/>
    <property type="match status" value="1"/>
</dbReference>
<dbReference type="InterPro" id="IPR050466">
    <property type="entry name" value="Carboxylest/Gibb_receptor"/>
</dbReference>
<dbReference type="Proteomes" id="UP001318860">
    <property type="component" value="Unassembled WGS sequence"/>
</dbReference>
<comment type="caution">
    <text evidence="4">The sequence shown here is derived from an EMBL/GenBank/DDBJ whole genome shotgun (WGS) entry which is preliminary data.</text>
</comment>
<dbReference type="Gene3D" id="3.40.50.1820">
    <property type="entry name" value="alpha/beta hydrolase"/>
    <property type="match status" value="1"/>
</dbReference>
<dbReference type="InterPro" id="IPR033140">
    <property type="entry name" value="Lipase_GDXG_put_SER_AS"/>
</dbReference>
<evidence type="ECO:0000259" key="3">
    <source>
        <dbReference type="Pfam" id="PF07859"/>
    </source>
</evidence>
<evidence type="ECO:0000313" key="4">
    <source>
        <dbReference type="EMBL" id="KAK6130933.1"/>
    </source>
</evidence>
<sequence length="232" mass="25979">MELINSKLFIAKDVPPFLKVYGFVERLQGTDTVPASYDPETGVTSKDVVFQPETGVSVRIYHPAASDHRKKLPLVIYFHGGAFCLGSTAEPNYQKMLNIQVKEAKILLVSVDYRLAPENPIPTLYNDSWAAIKWVASHISGENNGTEIWLRDFADYDRVFLAGDSAGANIAHHMAIRAGLINNALGDFKICGTLLVHPYFWGKRPIGPEAENPERKSMVDKWWLFICPSDTR</sequence>
<gene>
    <name evidence="4" type="ORF">DH2020_035325</name>
</gene>
<dbReference type="Pfam" id="PF07859">
    <property type="entry name" value="Abhydrolase_3"/>
    <property type="match status" value="1"/>
</dbReference>
<proteinExistence type="inferred from homology"/>
<dbReference type="InterPro" id="IPR029058">
    <property type="entry name" value="AB_hydrolase_fold"/>
</dbReference>
<evidence type="ECO:0000313" key="5">
    <source>
        <dbReference type="Proteomes" id="UP001318860"/>
    </source>
</evidence>
<dbReference type="PANTHER" id="PTHR23024">
    <property type="entry name" value="ARYLACETAMIDE DEACETYLASE"/>
    <property type="match status" value="1"/>
</dbReference>
<dbReference type="SUPFAM" id="SSF53474">
    <property type="entry name" value="alpha/beta-Hydrolases"/>
    <property type="match status" value="1"/>
</dbReference>
<feature type="active site" evidence="2">
    <location>
        <position position="165"/>
    </location>
</feature>
<comment type="similarity">
    <text evidence="1">Belongs to the 'GDXG' lipolytic enzyme family.</text>
</comment>
<reference evidence="4 5" key="1">
    <citation type="journal article" date="2021" name="Comput. Struct. Biotechnol. J.">
        <title>De novo genome assembly of the potent medicinal plant Rehmannia glutinosa using nanopore technology.</title>
        <authorList>
            <person name="Ma L."/>
            <person name="Dong C."/>
            <person name="Song C."/>
            <person name="Wang X."/>
            <person name="Zheng X."/>
            <person name="Niu Y."/>
            <person name="Chen S."/>
            <person name="Feng W."/>
        </authorList>
    </citation>
    <scope>NUCLEOTIDE SEQUENCE [LARGE SCALE GENOMIC DNA]</scope>
    <source>
        <strain evidence="4">DH-2019</strain>
    </source>
</reference>
<name>A0ABR0V7T0_REHGL</name>
<protein>
    <recommendedName>
        <fullName evidence="3">Alpha/beta hydrolase fold-3 domain-containing protein</fullName>
    </recommendedName>
</protein>
<dbReference type="PANTHER" id="PTHR23024:SF577">
    <property type="entry name" value="CARBOXYLESTERASE 2-RELATED"/>
    <property type="match status" value="1"/>
</dbReference>
<accession>A0ABR0V7T0</accession>